<dbReference type="Proteomes" id="UP000740883">
    <property type="component" value="Unassembled WGS sequence"/>
</dbReference>
<sequence length="260" mass="31016">MELMFTLLFLIKAEELFQVKDTLAYNDLEKDNEDINNLEIINIKLYTLENFYSSSRFAFNATHISKNVCQNDIEIIYHLPIEILDDPEKIFIIQYETNIKTFSTIRNWFKHDSMESNEFRNYVKRLVLSGINYIQELKGENKKKFKKKLLTTLKSFRKLFENLIGDKIFFSDLIDLDSRVLTEKYTFYDTLIKQLINDKISSNIDVKPVLYNKVIGSKDFQNALYPLVDKVFNFIINAYFKKRYLPLRLINIQFDTKKIK</sequence>
<gene>
    <name evidence="1" type="ORF">NGRA_1989</name>
</gene>
<dbReference type="AlphaFoldDB" id="A0A9P6KYV4"/>
<accession>A0A9P6KYV4</accession>
<comment type="caution">
    <text evidence="1">The sequence shown here is derived from an EMBL/GenBank/DDBJ whole genome shotgun (WGS) entry which is preliminary data.</text>
</comment>
<reference evidence="1 2" key="1">
    <citation type="journal article" date="2020" name="Genome Biol. Evol.">
        <title>Comparative genomics of strictly vertically transmitted, feminizing microsporidia endosymbionts of amphipod crustaceans.</title>
        <authorList>
            <person name="Cormier A."/>
            <person name="Chebbi M.A."/>
            <person name="Giraud I."/>
            <person name="Wattier R."/>
            <person name="Teixeira M."/>
            <person name="Gilbert C."/>
            <person name="Rigaud T."/>
            <person name="Cordaux R."/>
        </authorList>
    </citation>
    <scope>NUCLEOTIDE SEQUENCE [LARGE SCALE GENOMIC DNA]</scope>
    <source>
        <strain evidence="1 2">Ou3-Ou53</strain>
    </source>
</reference>
<protein>
    <submittedName>
        <fullName evidence="1">Uncharacterized protein</fullName>
    </submittedName>
</protein>
<proteinExistence type="predicted"/>
<evidence type="ECO:0000313" key="1">
    <source>
        <dbReference type="EMBL" id="KAF9762460.1"/>
    </source>
</evidence>
<keyword evidence="2" id="KW-1185">Reference proteome</keyword>
<evidence type="ECO:0000313" key="2">
    <source>
        <dbReference type="Proteomes" id="UP000740883"/>
    </source>
</evidence>
<organism evidence="1 2">
    <name type="scientific">Nosema granulosis</name>
    <dbReference type="NCBI Taxonomy" id="83296"/>
    <lineage>
        <taxon>Eukaryota</taxon>
        <taxon>Fungi</taxon>
        <taxon>Fungi incertae sedis</taxon>
        <taxon>Microsporidia</taxon>
        <taxon>Nosematidae</taxon>
        <taxon>Nosema</taxon>
    </lineage>
</organism>
<dbReference type="EMBL" id="SBJO01000165">
    <property type="protein sequence ID" value="KAF9762460.1"/>
    <property type="molecule type" value="Genomic_DNA"/>
</dbReference>
<name>A0A9P6KYV4_9MICR</name>